<dbReference type="InterPro" id="IPR036397">
    <property type="entry name" value="RNaseH_sf"/>
</dbReference>
<sequence>MNKPELTSTLAAMGIPVRPEWTAPELRSEQREKPTGSELKGLSSLKLDQLIQKRKDLNIKIPEKPTRGLLMRMIRDGVPATHAQIVPTSYLDWAIDECHNNENHSPDLSRLARWAKENKDMASSSKPNMGYRDPEETAKKRSGGQPREDLGPGEDAAGTQGSNRRRKARQFWQQVNERVAEKRRRQVERAGMPTMNSAGTEMKQELNTEDEAENYLMEKLQQLRDRDGDQQHRGEHQHRQGDQGDDRVALLELFCGSAQLTLEYAKADIIHGHDLNQKEEQRRVIDEVNAFRINYKDRPQELRRLRLKQKKLINLAIEAATVQIAGGNHVAFEHPRDSELWNKPDIKESLQMPQFQEVDFDTRSFGLKAVSDGGLLKKPTKVFFTEPGYELYKIMGGALRGPAEDLTVEKARSGSRRPAKVVKPLDFNEEVAVDTMHLYDLSGNKAHWQNGHIERQNEWFRQIFDRVKEHLSTQDHEIDWVLASVAQAKNYLRRRHGYSPAQWLFGVAPRLGVGILDEEEDNAERQSLISPGDQWTRKNEIRHAAREAYIQLQASESLQRAIPGRPRVQHGDFTQGQYVYIYRTSKVAGGVARKRQNVGEWIGPGVIVGQVGKNFWVSRGGRCLLCAREHLRLAESEELSDTSAKAVKSDLIKLIEGMDDDEEVFANATGEPAPALEGDDMEYTPSLPSGGEPMEEEQNAGAKRPADTSVPERSPSTRPMDVYRVQHKLDSCLFLIVDKDNQLFGLLAAHVDDILITAPTPIRKALEQVTLSQEHYVNTRLQTVDITKGALLEDQADEVAKMDNWGTILAGITDQATNHVVRMAQKEKNEKLVYNQLGNWGNLVIIVYHDDTGIYSQLGYAVVISHRDALLGKPGPGIVAAWKSHVCQRVCRSTFASETMAAMEGWEAGIAFRDLLRGCFQAGCPGEMPLLSMTGCKSLYDSVHRAGGPRAPSEKRLLDLAALRQMVQQEFADWSPKNRAAFGRSLKWIPTDHQLADELTKILSKGSWWSDLKSLRAAGSTV</sequence>
<name>A0ABP0RAP3_9DINO</name>
<dbReference type="EMBL" id="CAXAMM010040918">
    <property type="protein sequence ID" value="CAK9096266.1"/>
    <property type="molecule type" value="Genomic_DNA"/>
</dbReference>
<dbReference type="Gene3D" id="3.30.420.10">
    <property type="entry name" value="Ribonuclease H-like superfamily/Ribonuclease H"/>
    <property type="match status" value="1"/>
</dbReference>
<protein>
    <recommendedName>
        <fullName evidence="4">Reverse transcriptase Ty1/copia-type domain-containing protein</fullName>
    </recommendedName>
</protein>
<evidence type="ECO:0000313" key="3">
    <source>
        <dbReference type="Proteomes" id="UP001642464"/>
    </source>
</evidence>
<evidence type="ECO:0008006" key="4">
    <source>
        <dbReference type="Google" id="ProtNLM"/>
    </source>
</evidence>
<organism evidence="2 3">
    <name type="scientific">Durusdinium trenchii</name>
    <dbReference type="NCBI Taxonomy" id="1381693"/>
    <lineage>
        <taxon>Eukaryota</taxon>
        <taxon>Sar</taxon>
        <taxon>Alveolata</taxon>
        <taxon>Dinophyceae</taxon>
        <taxon>Suessiales</taxon>
        <taxon>Symbiodiniaceae</taxon>
        <taxon>Durusdinium</taxon>
    </lineage>
</organism>
<keyword evidence="3" id="KW-1185">Reference proteome</keyword>
<proteinExistence type="predicted"/>
<reference evidence="2 3" key="1">
    <citation type="submission" date="2024-02" db="EMBL/GenBank/DDBJ databases">
        <authorList>
            <person name="Chen Y."/>
            <person name="Shah S."/>
            <person name="Dougan E. K."/>
            <person name="Thang M."/>
            <person name="Chan C."/>
        </authorList>
    </citation>
    <scope>NUCLEOTIDE SEQUENCE [LARGE SCALE GENOMIC DNA]</scope>
</reference>
<evidence type="ECO:0000256" key="1">
    <source>
        <dbReference type="SAM" id="MobiDB-lite"/>
    </source>
</evidence>
<accession>A0ABP0RAP3</accession>
<feature type="compositionally biased region" description="Polar residues" evidence="1">
    <location>
        <begin position="1"/>
        <end position="10"/>
    </location>
</feature>
<evidence type="ECO:0000313" key="2">
    <source>
        <dbReference type="EMBL" id="CAK9096266.1"/>
    </source>
</evidence>
<feature type="compositionally biased region" description="Basic and acidic residues" evidence="1">
    <location>
        <begin position="26"/>
        <end position="35"/>
    </location>
</feature>
<feature type="region of interest" description="Disordered" evidence="1">
    <location>
        <begin position="118"/>
        <end position="204"/>
    </location>
</feature>
<feature type="region of interest" description="Disordered" evidence="1">
    <location>
        <begin position="670"/>
        <end position="719"/>
    </location>
</feature>
<comment type="caution">
    <text evidence="2">The sequence shown here is derived from an EMBL/GenBank/DDBJ whole genome shotgun (WGS) entry which is preliminary data.</text>
</comment>
<dbReference type="Proteomes" id="UP001642464">
    <property type="component" value="Unassembled WGS sequence"/>
</dbReference>
<feature type="region of interest" description="Disordered" evidence="1">
    <location>
        <begin position="1"/>
        <end position="41"/>
    </location>
</feature>
<gene>
    <name evidence="2" type="ORF">SCF082_LOCUS45198</name>
</gene>